<feature type="region of interest" description="Disordered" evidence="1">
    <location>
        <begin position="180"/>
        <end position="208"/>
    </location>
</feature>
<organism evidence="2 3">
    <name type="scientific">Paramecium octaurelia</name>
    <dbReference type="NCBI Taxonomy" id="43137"/>
    <lineage>
        <taxon>Eukaryota</taxon>
        <taxon>Sar</taxon>
        <taxon>Alveolata</taxon>
        <taxon>Ciliophora</taxon>
        <taxon>Intramacronucleata</taxon>
        <taxon>Oligohymenophorea</taxon>
        <taxon>Peniculida</taxon>
        <taxon>Parameciidae</taxon>
        <taxon>Paramecium</taxon>
    </lineage>
</organism>
<evidence type="ECO:0000256" key="1">
    <source>
        <dbReference type="SAM" id="MobiDB-lite"/>
    </source>
</evidence>
<evidence type="ECO:0000313" key="2">
    <source>
        <dbReference type="EMBL" id="CAD8199028.1"/>
    </source>
</evidence>
<dbReference type="EMBL" id="CAJJDP010000118">
    <property type="protein sequence ID" value="CAD8199028.1"/>
    <property type="molecule type" value="Genomic_DNA"/>
</dbReference>
<reference evidence="2" key="1">
    <citation type="submission" date="2021-01" db="EMBL/GenBank/DDBJ databases">
        <authorList>
            <consortium name="Genoscope - CEA"/>
            <person name="William W."/>
        </authorList>
    </citation>
    <scope>NUCLEOTIDE SEQUENCE</scope>
</reference>
<protein>
    <submittedName>
        <fullName evidence="2">Uncharacterized protein</fullName>
    </submittedName>
</protein>
<sequence>MAALLGKLIFISRMKEEITQSKQLLPATHIQKIISRIYQPFIIAFVKNANLYKKILEEIIQTKILNLNLHKREKCNIVERRYLNDIEINQQPKLVKSHQISSPILRSSIHPNITKKQMVEQNQSIALLQSKSDKASIKQEEFNLLKMAGDNFQNACQSELKSSLNNFNQQNEKESLLYQQASKRQQRSTGLNQTYFHTKRNQQSIRGT</sequence>
<dbReference type="AlphaFoldDB" id="A0A8S1XDK3"/>
<name>A0A8S1XDK3_PAROT</name>
<comment type="caution">
    <text evidence="2">The sequence shown here is derived from an EMBL/GenBank/DDBJ whole genome shotgun (WGS) entry which is preliminary data.</text>
</comment>
<gene>
    <name evidence="2" type="ORF">POCTA_138.1.T1180108</name>
</gene>
<dbReference type="Proteomes" id="UP000683925">
    <property type="component" value="Unassembled WGS sequence"/>
</dbReference>
<proteinExistence type="predicted"/>
<evidence type="ECO:0000313" key="3">
    <source>
        <dbReference type="Proteomes" id="UP000683925"/>
    </source>
</evidence>
<keyword evidence="3" id="KW-1185">Reference proteome</keyword>
<accession>A0A8S1XDK3</accession>